<name>A0A5A7MW33_9PROT</name>
<evidence type="ECO:0000256" key="1">
    <source>
        <dbReference type="SAM" id="Phobius"/>
    </source>
</evidence>
<evidence type="ECO:0000313" key="4">
    <source>
        <dbReference type="Proteomes" id="UP000322084"/>
    </source>
</evidence>
<accession>A0A5A7MR56</accession>
<dbReference type="EMBL" id="BKCM01000001">
    <property type="protein sequence ID" value="GEQ99684.1"/>
    <property type="molecule type" value="Genomic_DNA"/>
</dbReference>
<accession>A0A5A7MW33</accession>
<dbReference type="SUPFAM" id="SSF51395">
    <property type="entry name" value="FMN-linked oxidoreductases"/>
    <property type="match status" value="1"/>
</dbReference>
<organism evidence="3 5">
    <name type="scientific">Iodidimonas gelatinilytica</name>
    <dbReference type="NCBI Taxonomy" id="1236966"/>
    <lineage>
        <taxon>Bacteria</taxon>
        <taxon>Pseudomonadati</taxon>
        <taxon>Pseudomonadota</taxon>
        <taxon>Alphaproteobacteria</taxon>
        <taxon>Iodidimonadales</taxon>
        <taxon>Iodidimonadaceae</taxon>
        <taxon>Iodidimonas</taxon>
    </lineage>
</organism>
<proteinExistence type="predicted"/>
<dbReference type="PANTHER" id="PTHR43819:SF1">
    <property type="entry name" value="ARCHAEAL-TYPE GLUTAMATE SYNTHASE [NADPH]"/>
    <property type="match status" value="1"/>
</dbReference>
<protein>
    <recommendedName>
        <fullName evidence="6">FMN-binding glutamate synthase family protein</fullName>
    </recommendedName>
</protein>
<keyword evidence="5" id="KW-1185">Reference proteome</keyword>
<evidence type="ECO:0000313" key="3">
    <source>
        <dbReference type="EMBL" id="GEQ99684.1"/>
    </source>
</evidence>
<dbReference type="PANTHER" id="PTHR43819">
    <property type="entry name" value="ARCHAEAL-TYPE GLUTAMATE SYNTHASE [NADPH]"/>
    <property type="match status" value="1"/>
</dbReference>
<evidence type="ECO:0000313" key="5">
    <source>
        <dbReference type="Proteomes" id="UP000325187"/>
    </source>
</evidence>
<comment type="caution">
    <text evidence="3">The sequence shown here is derived from an EMBL/GenBank/DDBJ whole genome shotgun (WGS) entry which is preliminary data.</text>
</comment>
<evidence type="ECO:0008006" key="6">
    <source>
        <dbReference type="Google" id="ProtNLM"/>
    </source>
</evidence>
<keyword evidence="1" id="KW-0812">Transmembrane</keyword>
<keyword evidence="1" id="KW-0472">Membrane</keyword>
<reference evidence="4 5" key="1">
    <citation type="submission" date="2019-09" db="EMBL/GenBank/DDBJ databases">
        <title>NBRP : Genome information of microbial organism related human and environment.</title>
        <authorList>
            <person name="Hattori M."/>
            <person name="Oshima K."/>
            <person name="Inaba H."/>
            <person name="Suda W."/>
            <person name="Sakamoto M."/>
            <person name="Iino T."/>
            <person name="Kitahara M."/>
            <person name="Oshida Y."/>
            <person name="Iida T."/>
            <person name="Kudo T."/>
            <person name="Itoh T."/>
            <person name="Ohkuma M."/>
        </authorList>
    </citation>
    <scope>NUCLEOTIDE SEQUENCE [LARGE SCALE GENOMIC DNA]</scope>
    <source>
        <strain evidence="2 4">Hi-2</strain>
        <strain evidence="3 5">Mie-1</strain>
    </source>
</reference>
<sequence length="152" mass="17321">MPSGFVFDVLFFLAVLFIFSIGVGVLAIIVLYIADRTQTHHAIRRNYPVIGRMRYLLEHMGTFLRQYFFAMDREEMPFNRAQRTYVYQASKNVDTTSAFGSTRDLHAAGSVLFVNCAFPTLESDALETSSVTIGKDMCEQPYTTRSCSMFRP</sequence>
<evidence type="ECO:0000313" key="2">
    <source>
        <dbReference type="EMBL" id="GEQ97359.1"/>
    </source>
</evidence>
<feature type="transmembrane region" description="Helical" evidence="1">
    <location>
        <begin position="12"/>
        <end position="34"/>
    </location>
</feature>
<dbReference type="EMBL" id="BKCL01000002">
    <property type="protein sequence ID" value="GEQ97359.1"/>
    <property type="molecule type" value="Genomic_DNA"/>
</dbReference>
<keyword evidence="1" id="KW-1133">Transmembrane helix</keyword>
<dbReference type="Proteomes" id="UP000322084">
    <property type="component" value="Unassembled WGS sequence"/>
</dbReference>
<dbReference type="AlphaFoldDB" id="A0A5A7MW33"/>
<gene>
    <name evidence="2" type="ORF">JCM17844_09960</name>
    <name evidence="3" type="ORF">JCM17845_03080</name>
</gene>
<dbReference type="Proteomes" id="UP000325187">
    <property type="component" value="Unassembled WGS sequence"/>
</dbReference>